<dbReference type="Proteomes" id="UP001432161">
    <property type="component" value="Chromosome"/>
</dbReference>
<reference evidence="1" key="1">
    <citation type="submission" date="2022-10" db="EMBL/GenBank/DDBJ databases">
        <title>The complete genomes of actinobacterial strains from the NBC collection.</title>
        <authorList>
            <person name="Joergensen T.S."/>
            <person name="Alvarez Arevalo M."/>
            <person name="Sterndorff E.B."/>
            <person name="Faurdal D."/>
            <person name="Vuksanovic O."/>
            <person name="Mourched A.-S."/>
            <person name="Charusanti P."/>
            <person name="Shaw S."/>
            <person name="Blin K."/>
            <person name="Weber T."/>
        </authorList>
    </citation>
    <scope>NUCLEOTIDE SEQUENCE</scope>
    <source>
        <strain evidence="1">NBC_00489</strain>
    </source>
</reference>
<evidence type="ECO:0000313" key="1">
    <source>
        <dbReference type="EMBL" id="WUR41277.1"/>
    </source>
</evidence>
<keyword evidence="2" id="KW-1185">Reference proteome</keyword>
<organism evidence="1 2">
    <name type="scientific">Streptomyces griseoaurantiacus</name>
    <dbReference type="NCBI Taxonomy" id="68213"/>
    <lineage>
        <taxon>Bacteria</taxon>
        <taxon>Bacillati</taxon>
        <taxon>Actinomycetota</taxon>
        <taxon>Actinomycetes</taxon>
        <taxon>Kitasatosporales</taxon>
        <taxon>Streptomycetaceae</taxon>
        <taxon>Streptomyces</taxon>
        <taxon>Streptomyces aurantiacus group</taxon>
    </lineage>
</organism>
<name>A0ABZ1V9Q3_9ACTN</name>
<protein>
    <submittedName>
        <fullName evidence="1">Uncharacterized protein</fullName>
    </submittedName>
</protein>
<proteinExistence type="predicted"/>
<sequence length="196" mass="21894">MPPLLNPLGFKCKNMAYWPVMDGLVLLAKYADVDSKTRFYDAGDVVPMDGVVLRDWREAVLDDKGKVQRIPHELCVPVALRGATRRREIYVEAGRRWCHPEDDLPGDFESARTVHYVAIRQPEDQIVSGLKQRMTDGPDRLSAALANGSAGRQAGRVKVTAHKGEPWITVPKLEPPDGPSRMRSYDGGTCSTYWTC</sequence>
<accession>A0ABZ1V9Q3</accession>
<dbReference type="EMBL" id="CP108330">
    <property type="protein sequence ID" value="WUR41277.1"/>
    <property type="molecule type" value="Genomic_DNA"/>
</dbReference>
<gene>
    <name evidence="1" type="ORF">OHN36_31040</name>
</gene>
<evidence type="ECO:0000313" key="2">
    <source>
        <dbReference type="Proteomes" id="UP001432161"/>
    </source>
</evidence>